<dbReference type="EMBL" id="NMPR01000121">
    <property type="protein sequence ID" value="KAA8629878.1"/>
    <property type="molecule type" value="Genomic_DNA"/>
</dbReference>
<feature type="domain" description="NAD-dependent epimerase/dehydratase" evidence="3">
    <location>
        <begin position="4"/>
        <end position="257"/>
    </location>
</feature>
<evidence type="ECO:0000256" key="2">
    <source>
        <dbReference type="ARBA" id="ARBA00023445"/>
    </source>
</evidence>
<dbReference type="InterPro" id="IPR001509">
    <property type="entry name" value="Epimerase_deHydtase"/>
</dbReference>
<evidence type="ECO:0000256" key="1">
    <source>
        <dbReference type="ARBA" id="ARBA00023002"/>
    </source>
</evidence>
<comment type="caution">
    <text evidence="4">The sequence shown here is derived from an EMBL/GenBank/DDBJ whole genome shotgun (WGS) entry which is preliminary data.</text>
</comment>
<reference evidence="4 5" key="1">
    <citation type="submission" date="2017-07" db="EMBL/GenBank/DDBJ databases">
        <title>Genome sequence of the Sordaria macrospora wild type strain R19027.</title>
        <authorList>
            <person name="Nowrousian M."/>
            <person name="Teichert I."/>
            <person name="Kueck U."/>
        </authorList>
    </citation>
    <scope>NUCLEOTIDE SEQUENCE [LARGE SCALE GENOMIC DNA]</scope>
    <source>
        <strain evidence="4 5">R19027</strain>
        <tissue evidence="4">Mycelium</tissue>
    </source>
</reference>
<keyword evidence="1" id="KW-0560">Oxidoreductase</keyword>
<gene>
    <name evidence="4" type="ORF">SMACR_04076</name>
</gene>
<accession>A0A8S8ZKU8</accession>
<name>A0A8S8ZKU8_SORMA</name>
<evidence type="ECO:0000259" key="3">
    <source>
        <dbReference type="Pfam" id="PF01370"/>
    </source>
</evidence>
<dbReference type="GO" id="GO:0016616">
    <property type="term" value="F:oxidoreductase activity, acting on the CH-OH group of donors, NAD or NADP as acceptor"/>
    <property type="evidence" value="ECO:0007669"/>
    <property type="project" value="TreeGrafter"/>
</dbReference>
<dbReference type="OMA" id="QGQMKEK"/>
<dbReference type="CDD" id="cd05227">
    <property type="entry name" value="AR_SDR_e"/>
    <property type="match status" value="1"/>
</dbReference>
<dbReference type="Pfam" id="PF01370">
    <property type="entry name" value="Epimerase"/>
    <property type="match status" value="1"/>
</dbReference>
<dbReference type="PANTHER" id="PTHR10366:SF564">
    <property type="entry name" value="STEROL-4-ALPHA-CARBOXYLATE 3-DEHYDROGENASE, DECARBOXYLATING"/>
    <property type="match status" value="1"/>
</dbReference>
<dbReference type="InterPro" id="IPR050425">
    <property type="entry name" value="NAD(P)_dehydrat-like"/>
</dbReference>
<dbReference type="SUPFAM" id="SSF51735">
    <property type="entry name" value="NAD(P)-binding Rossmann-fold domains"/>
    <property type="match status" value="1"/>
</dbReference>
<evidence type="ECO:0000313" key="4">
    <source>
        <dbReference type="EMBL" id="KAA8629878.1"/>
    </source>
</evidence>
<dbReference type="Proteomes" id="UP000433876">
    <property type="component" value="Unassembled WGS sequence"/>
</dbReference>
<proteinExistence type="inferred from homology"/>
<organism evidence="4 5">
    <name type="scientific">Sordaria macrospora</name>
    <dbReference type="NCBI Taxonomy" id="5147"/>
    <lineage>
        <taxon>Eukaryota</taxon>
        <taxon>Fungi</taxon>
        <taxon>Dikarya</taxon>
        <taxon>Ascomycota</taxon>
        <taxon>Pezizomycotina</taxon>
        <taxon>Sordariomycetes</taxon>
        <taxon>Sordariomycetidae</taxon>
        <taxon>Sordariales</taxon>
        <taxon>Sordariaceae</taxon>
        <taxon>Sordaria</taxon>
    </lineage>
</organism>
<dbReference type="Gene3D" id="3.40.50.720">
    <property type="entry name" value="NAD(P)-binding Rossmann-like Domain"/>
    <property type="match status" value="1"/>
</dbReference>
<sequence length="349" mass="38200">MTKVLLTGGSGFIAAHVLEQLLAKGHTVVTTVRSEDKAQKIREAYPDKASSGELKVVIVPDIAKLDAFDEVVKEPGLEVVLHTASPFHFKFQDPKTELIDPAVNGTTGILKALARSAPTVRRVVITSSFAAIMDEDKITDPNHTFSEDSWNPVTIDDIHRHPMTAYRASKTLAEKAAWDFVKGPANNVKFDLATINPPMVFGPVVHHLASLSSINTSNERIVDLLQGKWKESGVPSTGAATIWIDVRDVARAHIRAGLEVPEAGGKRLFTTAGTFSNNEIARNVRKNFPEYADKVPEEGGEGLKDGELPPADKRFKIDNKRTNELLKIDFISVEQMVVDTVRSLKEHGA</sequence>
<protein>
    <recommendedName>
        <fullName evidence="3">NAD-dependent epimerase/dehydratase domain-containing protein</fullName>
    </recommendedName>
</protein>
<dbReference type="PANTHER" id="PTHR10366">
    <property type="entry name" value="NAD DEPENDENT EPIMERASE/DEHYDRATASE"/>
    <property type="match status" value="1"/>
</dbReference>
<evidence type="ECO:0000313" key="5">
    <source>
        <dbReference type="Proteomes" id="UP000433876"/>
    </source>
</evidence>
<comment type="similarity">
    <text evidence="2">Belongs to the NAD(P)-dependent epimerase/dehydratase family. Dihydroflavonol-4-reductase subfamily.</text>
</comment>
<dbReference type="InterPro" id="IPR036291">
    <property type="entry name" value="NAD(P)-bd_dom_sf"/>
</dbReference>
<dbReference type="VEuPathDB" id="FungiDB:SMAC_04076"/>
<dbReference type="AlphaFoldDB" id="A0A8S8ZKU8"/>
<dbReference type="FunFam" id="3.40.50.720:FF:000191">
    <property type="entry name" value="Methylglyoxal reductase (NADPH-dependent)"/>
    <property type="match status" value="1"/>
</dbReference>